<dbReference type="InterPro" id="IPR000587">
    <property type="entry name" value="Creatinase_N"/>
</dbReference>
<dbReference type="RefSeq" id="WP_145024941.1">
    <property type="nucleotide sequence ID" value="NZ_VLLN01000027.1"/>
</dbReference>
<dbReference type="EMBL" id="VLLN01000027">
    <property type="protein sequence ID" value="TWJ16446.1"/>
    <property type="molecule type" value="Genomic_DNA"/>
</dbReference>
<accession>A0A562VEX1</accession>
<dbReference type="SUPFAM" id="SSF53092">
    <property type="entry name" value="Creatinase/prolidase N-terminal domain"/>
    <property type="match status" value="1"/>
</dbReference>
<dbReference type="InterPro" id="IPR036005">
    <property type="entry name" value="Creatinase/aminopeptidase-like"/>
</dbReference>
<proteinExistence type="predicted"/>
<evidence type="ECO:0000259" key="2">
    <source>
        <dbReference type="Pfam" id="PF01321"/>
    </source>
</evidence>
<dbReference type="GO" id="GO:0004177">
    <property type="term" value="F:aminopeptidase activity"/>
    <property type="evidence" value="ECO:0007669"/>
    <property type="project" value="UniProtKB-KW"/>
</dbReference>
<dbReference type="Proteomes" id="UP000319449">
    <property type="component" value="Unassembled WGS sequence"/>
</dbReference>
<keyword evidence="3" id="KW-0378">Hydrolase</keyword>
<comment type="caution">
    <text evidence="3">The sequence shown here is derived from an EMBL/GenBank/DDBJ whole genome shotgun (WGS) entry which is preliminary data.</text>
</comment>
<feature type="domain" description="Creatinase N-terminal" evidence="2">
    <location>
        <begin position="10"/>
        <end position="131"/>
    </location>
</feature>
<sequence>MLTKMESEQRIIRLQQELRAKGIDGALIIHAIDVYYFSGTRQTATLWVPADGNPLLMVRKSLTRAVKESMIEKTVPFPSSKEFPALFSDTVKKVGITFDVVPVQQYNYFAKLLPGREFVDISGINRELRSVKTAWELEQMRRCGTKLAAIFRQVPEFLRTGLREIDVAAEFEARLRRIGSEGNVRMRAYNQELFHGLTVSATSAAEPGFFDGAVTGQGLSSAFPHGASTAEIRRDTPVMLDYTGTFNGYIVDMSRFFVIGTLAPELRHAFDTALAIQQQIVENLKPGVICEELFLKSLELAEQAGLGKNYMGVPGENARFVGHGVGLELDEFPVLAQGFKVPLKEGQTIAVEPKFVLPGFGVIGIENTFAVTPHGGEKLTDLPDDIVSL</sequence>
<dbReference type="InterPro" id="IPR050659">
    <property type="entry name" value="Peptidase_M24B"/>
</dbReference>
<protein>
    <submittedName>
        <fullName evidence="3">Xaa-Pro aminopeptidase</fullName>
    </submittedName>
</protein>
<dbReference type="Pfam" id="PF00557">
    <property type="entry name" value="Peptidase_M24"/>
    <property type="match status" value="1"/>
</dbReference>
<keyword evidence="3" id="KW-0645">Protease</keyword>
<dbReference type="Gene3D" id="3.40.350.10">
    <property type="entry name" value="Creatinase/prolidase N-terminal domain"/>
    <property type="match status" value="1"/>
</dbReference>
<dbReference type="PANTHER" id="PTHR46112:SF2">
    <property type="entry name" value="XAA-PRO AMINOPEPTIDASE P-RELATED"/>
    <property type="match status" value="1"/>
</dbReference>
<dbReference type="AlphaFoldDB" id="A0A562VEX1"/>
<gene>
    <name evidence="3" type="ORF">JN12_03388</name>
</gene>
<feature type="domain" description="Peptidase M24" evidence="1">
    <location>
        <begin position="138"/>
        <end position="372"/>
    </location>
</feature>
<reference evidence="3 4" key="1">
    <citation type="submission" date="2019-07" db="EMBL/GenBank/DDBJ databases">
        <title>Genomic Encyclopedia of Archaeal and Bacterial Type Strains, Phase II (KMG-II): from individual species to whole genera.</title>
        <authorList>
            <person name="Goeker M."/>
        </authorList>
    </citation>
    <scope>NUCLEOTIDE SEQUENCE [LARGE SCALE GENOMIC DNA]</scope>
    <source>
        <strain evidence="3 4">ATCC BAA-1139</strain>
    </source>
</reference>
<dbReference type="OrthoDB" id="9806388at2"/>
<dbReference type="Gene3D" id="3.90.230.10">
    <property type="entry name" value="Creatinase/methionine aminopeptidase superfamily"/>
    <property type="match status" value="1"/>
</dbReference>
<evidence type="ECO:0000313" key="3">
    <source>
        <dbReference type="EMBL" id="TWJ16446.1"/>
    </source>
</evidence>
<evidence type="ECO:0000313" key="4">
    <source>
        <dbReference type="Proteomes" id="UP000319449"/>
    </source>
</evidence>
<dbReference type="CDD" id="cd01066">
    <property type="entry name" value="APP_MetAP"/>
    <property type="match status" value="1"/>
</dbReference>
<dbReference type="InterPro" id="IPR000994">
    <property type="entry name" value="Pept_M24"/>
</dbReference>
<keyword evidence="3" id="KW-0031">Aminopeptidase</keyword>
<dbReference type="InterPro" id="IPR029149">
    <property type="entry name" value="Creatin/AminoP/Spt16_N"/>
</dbReference>
<evidence type="ECO:0000259" key="1">
    <source>
        <dbReference type="Pfam" id="PF00557"/>
    </source>
</evidence>
<keyword evidence="4" id="KW-1185">Reference proteome</keyword>
<dbReference type="SUPFAM" id="SSF55920">
    <property type="entry name" value="Creatinase/aminopeptidase"/>
    <property type="match status" value="1"/>
</dbReference>
<dbReference type="Pfam" id="PF01321">
    <property type="entry name" value="Creatinase_N"/>
    <property type="match status" value="1"/>
</dbReference>
<name>A0A562VEX1_9BACT</name>
<dbReference type="PANTHER" id="PTHR46112">
    <property type="entry name" value="AMINOPEPTIDASE"/>
    <property type="match status" value="1"/>
</dbReference>
<organism evidence="3 4">
    <name type="scientific">Geobacter argillaceus</name>
    <dbReference type="NCBI Taxonomy" id="345631"/>
    <lineage>
        <taxon>Bacteria</taxon>
        <taxon>Pseudomonadati</taxon>
        <taxon>Thermodesulfobacteriota</taxon>
        <taxon>Desulfuromonadia</taxon>
        <taxon>Geobacterales</taxon>
        <taxon>Geobacteraceae</taxon>
        <taxon>Geobacter</taxon>
    </lineage>
</organism>